<dbReference type="AlphaFoldDB" id="A0AAN6NHK0"/>
<keyword evidence="4" id="KW-1185">Reference proteome</keyword>
<gene>
    <name evidence="3" type="ORF">QBC46DRAFT_370341</name>
</gene>
<evidence type="ECO:0000256" key="2">
    <source>
        <dbReference type="SAM" id="Phobius"/>
    </source>
</evidence>
<organism evidence="3 4">
    <name type="scientific">Diplogelasinospora grovesii</name>
    <dbReference type="NCBI Taxonomy" id="303347"/>
    <lineage>
        <taxon>Eukaryota</taxon>
        <taxon>Fungi</taxon>
        <taxon>Dikarya</taxon>
        <taxon>Ascomycota</taxon>
        <taxon>Pezizomycotina</taxon>
        <taxon>Sordariomycetes</taxon>
        <taxon>Sordariomycetidae</taxon>
        <taxon>Sordariales</taxon>
        <taxon>Diplogelasinosporaceae</taxon>
        <taxon>Diplogelasinospora</taxon>
    </lineage>
</organism>
<feature type="region of interest" description="Disordered" evidence="1">
    <location>
        <begin position="63"/>
        <end position="82"/>
    </location>
</feature>
<keyword evidence="2" id="KW-1133">Transmembrane helix</keyword>
<dbReference type="Proteomes" id="UP001303473">
    <property type="component" value="Unassembled WGS sequence"/>
</dbReference>
<name>A0AAN6NHK0_9PEZI</name>
<accession>A0AAN6NHK0</accession>
<evidence type="ECO:0000313" key="4">
    <source>
        <dbReference type="Proteomes" id="UP001303473"/>
    </source>
</evidence>
<dbReference type="EMBL" id="MU853753">
    <property type="protein sequence ID" value="KAK3945924.1"/>
    <property type="molecule type" value="Genomic_DNA"/>
</dbReference>
<feature type="transmembrane region" description="Helical" evidence="2">
    <location>
        <begin position="6"/>
        <end position="24"/>
    </location>
</feature>
<feature type="compositionally biased region" description="Pro residues" evidence="1">
    <location>
        <begin position="73"/>
        <end position="82"/>
    </location>
</feature>
<evidence type="ECO:0000313" key="3">
    <source>
        <dbReference type="EMBL" id="KAK3945924.1"/>
    </source>
</evidence>
<evidence type="ECO:0000256" key="1">
    <source>
        <dbReference type="SAM" id="MobiDB-lite"/>
    </source>
</evidence>
<proteinExistence type="predicted"/>
<comment type="caution">
    <text evidence="3">The sequence shown here is derived from an EMBL/GenBank/DDBJ whole genome shotgun (WGS) entry which is preliminary data.</text>
</comment>
<reference evidence="4" key="1">
    <citation type="journal article" date="2023" name="Mol. Phylogenet. Evol.">
        <title>Genome-scale phylogeny and comparative genomics of the fungal order Sordariales.</title>
        <authorList>
            <person name="Hensen N."/>
            <person name="Bonometti L."/>
            <person name="Westerberg I."/>
            <person name="Brannstrom I.O."/>
            <person name="Guillou S."/>
            <person name="Cros-Aarteil S."/>
            <person name="Calhoun S."/>
            <person name="Haridas S."/>
            <person name="Kuo A."/>
            <person name="Mondo S."/>
            <person name="Pangilinan J."/>
            <person name="Riley R."/>
            <person name="LaButti K."/>
            <person name="Andreopoulos B."/>
            <person name="Lipzen A."/>
            <person name="Chen C."/>
            <person name="Yan M."/>
            <person name="Daum C."/>
            <person name="Ng V."/>
            <person name="Clum A."/>
            <person name="Steindorff A."/>
            <person name="Ohm R.A."/>
            <person name="Martin F."/>
            <person name="Silar P."/>
            <person name="Natvig D.O."/>
            <person name="Lalanne C."/>
            <person name="Gautier V."/>
            <person name="Ament-Velasquez S.L."/>
            <person name="Kruys A."/>
            <person name="Hutchinson M.I."/>
            <person name="Powell A.J."/>
            <person name="Barry K."/>
            <person name="Miller A.N."/>
            <person name="Grigoriev I.V."/>
            <person name="Debuchy R."/>
            <person name="Gladieux P."/>
            <person name="Hiltunen Thoren M."/>
            <person name="Johannesson H."/>
        </authorList>
    </citation>
    <scope>NUCLEOTIDE SEQUENCE [LARGE SCALE GENOMIC DNA]</scope>
    <source>
        <strain evidence="4">CBS 340.73</strain>
    </source>
</reference>
<sequence length="82" mass="9054">MLHIPSTIGFGWAAVCTCTLMHILTLQQRNCSRGAAVSLTIYFTHTSSYCTYNPRSRSVGCAQERLSTSLDTPRPPPPPKKK</sequence>
<keyword evidence="2" id="KW-0812">Transmembrane</keyword>
<protein>
    <submittedName>
        <fullName evidence="3">Uncharacterized protein</fullName>
    </submittedName>
</protein>
<keyword evidence="2" id="KW-0472">Membrane</keyword>